<dbReference type="Pfam" id="PF00069">
    <property type="entry name" value="Pkinase"/>
    <property type="match status" value="1"/>
</dbReference>
<dbReference type="SUPFAM" id="SSF56112">
    <property type="entry name" value="Protein kinase-like (PK-like)"/>
    <property type="match status" value="1"/>
</dbReference>
<dbReference type="PANTHER" id="PTHR48011">
    <property type="entry name" value="CCR4-NOT TRANSCRIPTIONAL COMPLEX SUBUNIT CAF120-RELATED"/>
    <property type="match status" value="1"/>
</dbReference>
<dbReference type="GO" id="GO:0005524">
    <property type="term" value="F:ATP binding"/>
    <property type="evidence" value="ECO:0007669"/>
    <property type="project" value="InterPro"/>
</dbReference>
<dbReference type="GO" id="GO:0004672">
    <property type="term" value="F:protein kinase activity"/>
    <property type="evidence" value="ECO:0007669"/>
    <property type="project" value="InterPro"/>
</dbReference>
<dbReference type="PROSITE" id="PS50011">
    <property type="entry name" value="PROTEIN_KINASE_DOM"/>
    <property type="match status" value="1"/>
</dbReference>
<organism evidence="2 3">
    <name type="scientific">Novymonas esmeraldas</name>
    <dbReference type="NCBI Taxonomy" id="1808958"/>
    <lineage>
        <taxon>Eukaryota</taxon>
        <taxon>Discoba</taxon>
        <taxon>Euglenozoa</taxon>
        <taxon>Kinetoplastea</taxon>
        <taxon>Metakinetoplastina</taxon>
        <taxon>Trypanosomatida</taxon>
        <taxon>Trypanosomatidae</taxon>
        <taxon>Novymonas</taxon>
    </lineage>
</organism>
<proteinExistence type="predicted"/>
<feature type="domain" description="Protein kinase" evidence="1">
    <location>
        <begin position="148"/>
        <end position="449"/>
    </location>
</feature>
<dbReference type="InterPro" id="IPR000719">
    <property type="entry name" value="Prot_kinase_dom"/>
</dbReference>
<sequence>MRREAAPSSARGGAVSTQLARLMRECQCRLHADDAAPFQRTQRPPPGIDAVLCADDSTPLGGATVVQQVKGSRGRGGACGHLNNRFCIPAVSAPVRERHVVVCRGDDEAEEVRVVIATPPEWVRDNHGLRWRVASANVCLTAESMWQRRLSVLGSAGALASINFVIFKERPRVISHKIRDAPLGPMSDALRSAVPVCAASAAQSAQTSALFAPSPTDSHPHLLSPLSYSLELESAVALLWEFSPGGTLRTLLWRYAHTAAHVLAGFGQDMMSGLVCLHKRGVAHGSLHLDNVMIDANGRCRLVGHFWNGAAARALFILPQVCYVSPAMAAGVPPTPACDMFCYGLLLLEAMTRQPCWRWATAEEYAGHAAPHAPPSAKALADLMAGGGRAFSNAVAQGRVVAHVELLGAAAAVERHEAELRDAVCRLLSPDVAARPTAEEMREIVMASLTRGGLVVAETE</sequence>
<dbReference type="AlphaFoldDB" id="A0AAW0F0D8"/>
<dbReference type="GO" id="GO:0007165">
    <property type="term" value="P:signal transduction"/>
    <property type="evidence" value="ECO:0007669"/>
    <property type="project" value="TreeGrafter"/>
</dbReference>
<evidence type="ECO:0000259" key="1">
    <source>
        <dbReference type="PROSITE" id="PS50011"/>
    </source>
</evidence>
<gene>
    <name evidence="2" type="ORF">NESM_000906300</name>
</gene>
<comment type="caution">
    <text evidence="2">The sequence shown here is derived from an EMBL/GenBank/DDBJ whole genome shotgun (WGS) entry which is preliminary data.</text>
</comment>
<protein>
    <submittedName>
        <fullName evidence="2">Protein tyrosine kinase/Protein kinase domain containing protein</fullName>
    </submittedName>
</protein>
<dbReference type="InterPro" id="IPR052751">
    <property type="entry name" value="Plant_MAPKKK"/>
</dbReference>
<dbReference type="PANTHER" id="PTHR48011:SF4">
    <property type="entry name" value="MITOGEN-ACTIVATED PROTEIN KINASE KINASE KINASE 19"/>
    <property type="match status" value="1"/>
</dbReference>
<dbReference type="InterPro" id="IPR011009">
    <property type="entry name" value="Kinase-like_dom_sf"/>
</dbReference>
<evidence type="ECO:0000313" key="3">
    <source>
        <dbReference type="Proteomes" id="UP001430356"/>
    </source>
</evidence>
<dbReference type="Proteomes" id="UP001430356">
    <property type="component" value="Unassembled WGS sequence"/>
</dbReference>
<dbReference type="EMBL" id="JAECZO010000298">
    <property type="protein sequence ID" value="KAK7199336.1"/>
    <property type="molecule type" value="Genomic_DNA"/>
</dbReference>
<keyword evidence="2" id="KW-0808">Transferase</keyword>
<dbReference type="Gene3D" id="1.10.510.10">
    <property type="entry name" value="Transferase(Phosphotransferase) domain 1"/>
    <property type="match status" value="1"/>
</dbReference>
<evidence type="ECO:0000313" key="2">
    <source>
        <dbReference type="EMBL" id="KAK7199336.1"/>
    </source>
</evidence>
<accession>A0AAW0F0D8</accession>
<keyword evidence="2" id="KW-0418">Kinase</keyword>
<keyword evidence="3" id="KW-1185">Reference proteome</keyword>
<name>A0AAW0F0D8_9TRYP</name>
<dbReference type="SMART" id="SM00220">
    <property type="entry name" value="S_TKc"/>
    <property type="match status" value="1"/>
</dbReference>
<reference evidence="2 3" key="1">
    <citation type="journal article" date="2021" name="MBio">
        <title>A New Model Trypanosomatid, Novymonas esmeraldas: Genomic Perception of Its 'Candidatus Pandoraea novymonadis' Endosymbiont.</title>
        <authorList>
            <person name="Zakharova A."/>
            <person name="Saura A."/>
            <person name="Butenko A."/>
            <person name="Podesvova L."/>
            <person name="Warmusova S."/>
            <person name="Kostygov A.Y."/>
            <person name="Nenarokova A."/>
            <person name="Lukes J."/>
            <person name="Opperdoes F.R."/>
            <person name="Yurchenko V."/>
        </authorList>
    </citation>
    <scope>NUCLEOTIDE SEQUENCE [LARGE SCALE GENOMIC DNA]</scope>
    <source>
        <strain evidence="2 3">E262AT.01</strain>
    </source>
</reference>